<keyword evidence="3" id="KW-1185">Reference proteome</keyword>
<accession>A0A428N175</accession>
<dbReference type="SUPFAM" id="SSF56300">
    <property type="entry name" value="Metallo-dependent phosphatases"/>
    <property type="match status" value="1"/>
</dbReference>
<dbReference type="EMBL" id="RBVX01000018">
    <property type="protein sequence ID" value="RSL32078.1"/>
    <property type="molecule type" value="Genomic_DNA"/>
</dbReference>
<dbReference type="Gene3D" id="3.60.21.10">
    <property type="match status" value="1"/>
</dbReference>
<dbReference type="AlphaFoldDB" id="A0A428N175"/>
<name>A0A428N175_9BACI</name>
<reference evidence="2 3" key="1">
    <citation type="submission" date="2018-10" db="EMBL/GenBank/DDBJ databases">
        <title>Draft genome sequence of Bacillus salarius IM0101, isolated from a hypersaline soil in Inner Mongolia, China.</title>
        <authorList>
            <person name="Yamprayoonswat W."/>
            <person name="Boonvisut S."/>
            <person name="Jumpathong W."/>
            <person name="Sittihan S."/>
            <person name="Ruangsuj P."/>
            <person name="Wanthongcharoen S."/>
            <person name="Thongpramul N."/>
            <person name="Pimmason S."/>
            <person name="Yu B."/>
            <person name="Yasawong M."/>
        </authorList>
    </citation>
    <scope>NUCLEOTIDE SEQUENCE [LARGE SCALE GENOMIC DNA]</scope>
    <source>
        <strain evidence="2 3">IM0101</strain>
    </source>
</reference>
<dbReference type="InterPro" id="IPR051158">
    <property type="entry name" value="Metallophosphoesterase_sf"/>
</dbReference>
<dbReference type="Pfam" id="PF00149">
    <property type="entry name" value="Metallophos"/>
    <property type="match status" value="1"/>
</dbReference>
<dbReference type="PANTHER" id="PTHR31302">
    <property type="entry name" value="TRANSMEMBRANE PROTEIN WITH METALLOPHOSPHOESTERASE DOMAIN-RELATED"/>
    <property type="match status" value="1"/>
</dbReference>
<gene>
    <name evidence="2" type="ORF">D7Z54_17945</name>
</gene>
<organism evidence="2 3">
    <name type="scientific">Salibacterium salarium</name>
    <dbReference type="NCBI Taxonomy" id="284579"/>
    <lineage>
        <taxon>Bacteria</taxon>
        <taxon>Bacillati</taxon>
        <taxon>Bacillota</taxon>
        <taxon>Bacilli</taxon>
        <taxon>Bacillales</taxon>
        <taxon>Bacillaceae</taxon>
    </lineage>
</organism>
<dbReference type="GO" id="GO:0009245">
    <property type="term" value="P:lipid A biosynthetic process"/>
    <property type="evidence" value="ECO:0007669"/>
    <property type="project" value="TreeGrafter"/>
</dbReference>
<dbReference type="OrthoDB" id="9780884at2"/>
<sequence length="266" mass="29866">MTCSRNINHAERSIMNEDDAILFPYNFVKLADVDVYRSKKNVVKAETLYVPHLPESFLGRSVFFISDIHHRRIPPRLLKGINNVDFVLIGGDLMEKGVPFQRVLHNIRQLKKIGPVVFVWGNNDGEVSAERLRTLLHEEGVTLLENESIFWERGDTRIEIAGVGNKDQAVDDSFLHADNRSDMTILVTHDPAVVHKLSNLKTICAALTGHTHGGQIRFGPVGLREKGGWKVRSGIPLLISNGYGTTKVPLRWGAPSETHLITLKRK</sequence>
<dbReference type="InterPro" id="IPR029052">
    <property type="entry name" value="Metallo-depent_PP-like"/>
</dbReference>
<evidence type="ECO:0000313" key="2">
    <source>
        <dbReference type="EMBL" id="RSL32078.1"/>
    </source>
</evidence>
<dbReference type="PANTHER" id="PTHR31302:SF32">
    <property type="entry name" value="PHOSPHOESTERASE"/>
    <property type="match status" value="1"/>
</dbReference>
<protein>
    <submittedName>
        <fullName evidence="2">Metallophosphoesterase</fullName>
    </submittedName>
</protein>
<feature type="domain" description="Calcineurin-like phosphoesterase" evidence="1">
    <location>
        <begin position="62"/>
        <end position="212"/>
    </location>
</feature>
<comment type="caution">
    <text evidence="2">The sequence shown here is derived from an EMBL/GenBank/DDBJ whole genome shotgun (WGS) entry which is preliminary data.</text>
</comment>
<evidence type="ECO:0000313" key="3">
    <source>
        <dbReference type="Proteomes" id="UP000275076"/>
    </source>
</evidence>
<dbReference type="GO" id="GO:0008758">
    <property type="term" value="F:UDP-2,3-diacylglucosamine hydrolase activity"/>
    <property type="evidence" value="ECO:0007669"/>
    <property type="project" value="TreeGrafter"/>
</dbReference>
<dbReference type="GO" id="GO:0016020">
    <property type="term" value="C:membrane"/>
    <property type="evidence" value="ECO:0007669"/>
    <property type="project" value="GOC"/>
</dbReference>
<evidence type="ECO:0000259" key="1">
    <source>
        <dbReference type="Pfam" id="PF00149"/>
    </source>
</evidence>
<dbReference type="Proteomes" id="UP000275076">
    <property type="component" value="Unassembled WGS sequence"/>
</dbReference>
<dbReference type="InterPro" id="IPR004843">
    <property type="entry name" value="Calcineurin-like_PHP"/>
</dbReference>
<proteinExistence type="predicted"/>